<protein>
    <submittedName>
        <fullName evidence="2">Uncharacterized protein</fullName>
    </submittedName>
</protein>
<dbReference type="EMBL" id="GGFL01012117">
    <property type="protein sequence ID" value="MBW76295.1"/>
    <property type="molecule type" value="Transcribed_RNA"/>
</dbReference>
<evidence type="ECO:0000256" key="1">
    <source>
        <dbReference type="SAM" id="Phobius"/>
    </source>
</evidence>
<name>A0A2M4DFI2_ANODA</name>
<feature type="transmembrane region" description="Helical" evidence="1">
    <location>
        <begin position="48"/>
        <end position="70"/>
    </location>
</feature>
<keyword evidence="1" id="KW-1133">Transmembrane helix</keyword>
<accession>A0A2M4DFI2</accession>
<dbReference type="AlphaFoldDB" id="A0A2M4DFI2"/>
<keyword evidence="1" id="KW-0812">Transmembrane</keyword>
<feature type="transmembrane region" description="Helical" evidence="1">
    <location>
        <begin position="9"/>
        <end position="28"/>
    </location>
</feature>
<sequence length="203" mass="22735">MNSSFFSEIFLKLFFSIVTAAFALESLFGGDFRLDDIVAAELRWDARGVAVVNAGCYADFLLNFAFLLLLRFRFSPPAAALPFSLFSPPQPQTLHSATTAGCCCCYSVSSRVALLPTQRYPSAHLGCDFFSLPTRKHTHEYAHTHSVLTHGSTYTRYKSNKHPRPDPFSSVHRFSHFPFFFFGTPCSLLAARCCCCLGTRFAW</sequence>
<keyword evidence="1" id="KW-0472">Membrane</keyword>
<proteinExistence type="predicted"/>
<organism evidence="2">
    <name type="scientific">Anopheles darlingi</name>
    <name type="common">Mosquito</name>
    <dbReference type="NCBI Taxonomy" id="43151"/>
    <lineage>
        <taxon>Eukaryota</taxon>
        <taxon>Metazoa</taxon>
        <taxon>Ecdysozoa</taxon>
        <taxon>Arthropoda</taxon>
        <taxon>Hexapoda</taxon>
        <taxon>Insecta</taxon>
        <taxon>Pterygota</taxon>
        <taxon>Neoptera</taxon>
        <taxon>Endopterygota</taxon>
        <taxon>Diptera</taxon>
        <taxon>Nematocera</taxon>
        <taxon>Culicoidea</taxon>
        <taxon>Culicidae</taxon>
        <taxon>Anophelinae</taxon>
        <taxon>Anopheles</taxon>
    </lineage>
</organism>
<evidence type="ECO:0000313" key="2">
    <source>
        <dbReference type="EMBL" id="MBW76295.1"/>
    </source>
</evidence>
<reference evidence="2" key="1">
    <citation type="submission" date="2018-01" db="EMBL/GenBank/DDBJ databases">
        <title>An insight into the sialome of Amazonian anophelines.</title>
        <authorList>
            <person name="Ribeiro J.M."/>
            <person name="Scarpassa V."/>
            <person name="Calvo E."/>
        </authorList>
    </citation>
    <scope>NUCLEOTIDE SEQUENCE</scope>
</reference>